<dbReference type="SUPFAM" id="SSF51306">
    <property type="entry name" value="LexA/Signal peptidase"/>
    <property type="match status" value="1"/>
</dbReference>
<dbReference type="KEGG" id="mik:FOE78_20440"/>
<sequence>MATAASQPPEAESGVEVVTAAVPAGKPRRFLGRLGAVVLTLVVVAVVALAVALTVLPALVGGQTLTVLSGSMQPRLPVGSVVVNKPADVATLQRGDIVTYAIGDTLITHRIVAIKQSSDGPVFTTRGDANNADDTAPVHAAQLRGRLWYDVPYIGTVRNFVLSKAGIMVGGGAVVLCAGIWFLVRLNRPRELNQSRQDGS</sequence>
<dbReference type="EC" id="3.4.21.89" evidence="5"/>
<keyword evidence="4 6" id="KW-0472">Membrane</keyword>
<dbReference type="GO" id="GO:0006465">
    <property type="term" value="P:signal peptide processing"/>
    <property type="evidence" value="ECO:0007669"/>
    <property type="project" value="UniProtKB-UniRule"/>
</dbReference>
<evidence type="ECO:0000256" key="1">
    <source>
        <dbReference type="ARBA" id="ARBA00004370"/>
    </source>
</evidence>
<reference evidence="7 8" key="1">
    <citation type="submission" date="2019-07" db="EMBL/GenBank/DDBJ databases">
        <title>Microlunatus dokdonensis sp. nov. isolated from the rhizospheric soil of the wild plant Elymus tsukushiensis.</title>
        <authorList>
            <person name="Ghim S.-Y."/>
            <person name="Hwang Y.-J."/>
            <person name="Son J.-S."/>
            <person name="Shin J.-H."/>
        </authorList>
    </citation>
    <scope>NUCLEOTIDE SEQUENCE [LARGE SCALE GENOMIC DNA]</scope>
    <source>
        <strain evidence="7 8">KUDC0627</strain>
    </source>
</reference>
<dbReference type="GO" id="GO:0016020">
    <property type="term" value="C:membrane"/>
    <property type="evidence" value="ECO:0007669"/>
    <property type="project" value="UniProtKB-SubCell"/>
</dbReference>
<evidence type="ECO:0000256" key="6">
    <source>
        <dbReference type="SAM" id="Phobius"/>
    </source>
</evidence>
<keyword evidence="2 6" id="KW-0812">Transmembrane</keyword>
<organism evidence="7 8">
    <name type="scientific">Microlunatus elymi</name>
    <dbReference type="NCBI Taxonomy" id="2596828"/>
    <lineage>
        <taxon>Bacteria</taxon>
        <taxon>Bacillati</taxon>
        <taxon>Actinomycetota</taxon>
        <taxon>Actinomycetes</taxon>
        <taxon>Propionibacteriales</taxon>
        <taxon>Propionibacteriaceae</taxon>
        <taxon>Microlunatus</taxon>
    </lineage>
</organism>
<evidence type="ECO:0000256" key="5">
    <source>
        <dbReference type="NCBIfam" id="TIGR02228"/>
    </source>
</evidence>
<accession>A0A516Q3E3</accession>
<name>A0A516Q3E3_9ACTN</name>
<dbReference type="OrthoDB" id="9802683at2"/>
<dbReference type="RefSeq" id="WP_143987908.1">
    <property type="nucleotide sequence ID" value="NZ_CP041692.1"/>
</dbReference>
<dbReference type="InterPro" id="IPR019533">
    <property type="entry name" value="Peptidase_S26"/>
</dbReference>
<gene>
    <name evidence="7" type="ORF">FOE78_20440</name>
</gene>
<dbReference type="PANTHER" id="PTHR10806:SF6">
    <property type="entry name" value="SIGNAL PEPTIDASE COMPLEX CATALYTIC SUBUNIT SEC11"/>
    <property type="match status" value="1"/>
</dbReference>
<keyword evidence="8" id="KW-1185">Reference proteome</keyword>
<dbReference type="PANTHER" id="PTHR10806">
    <property type="entry name" value="SIGNAL PEPTIDASE COMPLEX CATALYTIC SUBUNIT SEC11"/>
    <property type="match status" value="1"/>
</dbReference>
<keyword evidence="7" id="KW-0378">Hydrolase</keyword>
<keyword evidence="3 6" id="KW-1133">Transmembrane helix</keyword>
<evidence type="ECO:0000256" key="3">
    <source>
        <dbReference type="ARBA" id="ARBA00022989"/>
    </source>
</evidence>
<comment type="subcellular location">
    <subcellularLocation>
        <location evidence="1">Membrane</location>
    </subcellularLocation>
</comment>
<dbReference type="Proteomes" id="UP000319263">
    <property type="component" value="Chromosome"/>
</dbReference>
<proteinExistence type="predicted"/>
<evidence type="ECO:0000313" key="8">
    <source>
        <dbReference type="Proteomes" id="UP000319263"/>
    </source>
</evidence>
<dbReference type="CDD" id="cd06530">
    <property type="entry name" value="S26_SPase_I"/>
    <property type="match status" value="1"/>
</dbReference>
<evidence type="ECO:0000313" key="7">
    <source>
        <dbReference type="EMBL" id="QDP97954.1"/>
    </source>
</evidence>
<feature type="transmembrane region" description="Helical" evidence="6">
    <location>
        <begin position="36"/>
        <end position="60"/>
    </location>
</feature>
<protein>
    <recommendedName>
        <fullName evidence="5">Signal peptidase I</fullName>
        <ecNumber evidence="5">3.4.21.89</ecNumber>
    </recommendedName>
</protein>
<evidence type="ECO:0000256" key="2">
    <source>
        <dbReference type="ARBA" id="ARBA00022692"/>
    </source>
</evidence>
<feature type="transmembrane region" description="Helical" evidence="6">
    <location>
        <begin position="165"/>
        <end position="184"/>
    </location>
</feature>
<dbReference type="EMBL" id="CP041692">
    <property type="protein sequence ID" value="QDP97954.1"/>
    <property type="molecule type" value="Genomic_DNA"/>
</dbReference>
<dbReference type="NCBIfam" id="TIGR02228">
    <property type="entry name" value="sigpep_I_arch"/>
    <property type="match status" value="1"/>
</dbReference>
<dbReference type="AlphaFoldDB" id="A0A516Q3E3"/>
<evidence type="ECO:0000256" key="4">
    <source>
        <dbReference type="ARBA" id="ARBA00023136"/>
    </source>
</evidence>
<dbReference type="InterPro" id="IPR036286">
    <property type="entry name" value="LexA/Signal_pep-like_sf"/>
</dbReference>
<dbReference type="GO" id="GO:0004252">
    <property type="term" value="F:serine-type endopeptidase activity"/>
    <property type="evidence" value="ECO:0007669"/>
    <property type="project" value="UniProtKB-UniRule"/>
</dbReference>
<dbReference type="InterPro" id="IPR001733">
    <property type="entry name" value="Peptidase_S26B"/>
</dbReference>
<dbReference type="GO" id="GO:0009003">
    <property type="term" value="F:signal peptidase activity"/>
    <property type="evidence" value="ECO:0007669"/>
    <property type="project" value="UniProtKB-EC"/>
</dbReference>